<name>A0A0J9TEZ6_PLAVI</name>
<protein>
    <submittedName>
        <fullName evidence="1">Uncharacterized protein</fullName>
    </submittedName>
</protein>
<proteinExistence type="predicted"/>
<evidence type="ECO:0000313" key="1">
    <source>
        <dbReference type="EMBL" id="KMZ93282.1"/>
    </source>
</evidence>
<dbReference type="InterPro" id="IPR008780">
    <property type="entry name" value="Plasmodium_Vir"/>
</dbReference>
<dbReference type="Pfam" id="PF05795">
    <property type="entry name" value="Plasmodium_Vir"/>
    <property type="match status" value="2"/>
</dbReference>
<gene>
    <name evidence="1" type="ORF">PVMG_05570</name>
</gene>
<dbReference type="EMBL" id="KQ235043">
    <property type="protein sequence ID" value="KMZ93282.1"/>
    <property type="molecule type" value="Genomic_DNA"/>
</dbReference>
<dbReference type="AlphaFoldDB" id="A0A0J9TEZ6"/>
<dbReference type="OrthoDB" id="10369115at2759"/>
<dbReference type="Proteomes" id="UP000053776">
    <property type="component" value="Unassembled WGS sequence"/>
</dbReference>
<sequence length="462" mass="56082">MTDNIVETTLKLLDSEIGSSPKSDLLKFYKHLDDFIISDSSPVECSEQSNQIILKICPDLRKILQKWTNVWAGYEKSTSDICQHLTYWLYGKAMECESDYYCFNWIYSMFYEFFVKASCYKYEMFDSLEIFSRVFNANTIKNKKDLYDFLNNYTDIKELLGKSTQNKTQYCTYIKYMFDMYQNMKEERRSKLTKVYNNEIAHFEKIIKDEYDVFKDLDVYQIAEDYIKTKFNYAYGTIKCDKFNNSDDEVEPSIKRICVNFRKLLITLAYNLTNVVKTNIKYHEYLNYWLNRELRILHKDRTFREKFCKYIEETNSMVDIEGALKNTIYDLNEVEYENMNILHKLYDYYYKIISEKKEKNNCSKYSEECNDLYKHGMKKCYETRNFEFYNALKNFRSIYKNYIYNSNLCKKEILPQLPILKTFNEKSKEKFMQKTVESCDMLKNDKENEPPQRYQKYVYYYI</sequence>
<reference evidence="1 2" key="1">
    <citation type="submission" date="2011-08" db="EMBL/GenBank/DDBJ databases">
        <title>The Genome Sequence of Plasmodium vivax Mauritania I.</title>
        <authorList>
            <consortium name="The Broad Institute Genome Sequencing Platform"/>
            <consortium name="The Broad Institute Genome Sequencing Center for Infectious Disease"/>
            <person name="Neafsey D."/>
            <person name="Carlton J."/>
            <person name="Barnwell J."/>
            <person name="Collins W."/>
            <person name="Escalante A."/>
            <person name="Mullikin J."/>
            <person name="Saul A."/>
            <person name="Guigo R."/>
            <person name="Camara F."/>
            <person name="Young S.K."/>
            <person name="Zeng Q."/>
            <person name="Gargeya S."/>
            <person name="Fitzgerald M."/>
            <person name="Haas B."/>
            <person name="Abouelleil A."/>
            <person name="Alvarado L."/>
            <person name="Arachchi H.M."/>
            <person name="Berlin A."/>
            <person name="Brown A."/>
            <person name="Chapman S.B."/>
            <person name="Chen Z."/>
            <person name="Dunbar C."/>
            <person name="Freedman E."/>
            <person name="Gearin G."/>
            <person name="Gellesch M."/>
            <person name="Goldberg J."/>
            <person name="Griggs A."/>
            <person name="Gujja S."/>
            <person name="Heiman D."/>
            <person name="Howarth C."/>
            <person name="Larson L."/>
            <person name="Lui A."/>
            <person name="MacDonald P.J.P."/>
            <person name="Montmayeur A."/>
            <person name="Murphy C."/>
            <person name="Neiman D."/>
            <person name="Pearson M."/>
            <person name="Priest M."/>
            <person name="Roberts A."/>
            <person name="Saif S."/>
            <person name="Shea T."/>
            <person name="Shenoy N."/>
            <person name="Sisk P."/>
            <person name="Stolte C."/>
            <person name="Sykes S."/>
            <person name="Wortman J."/>
            <person name="Nusbaum C."/>
            <person name="Birren B."/>
        </authorList>
    </citation>
    <scope>NUCLEOTIDE SEQUENCE [LARGE SCALE GENOMIC DNA]</scope>
    <source>
        <strain evidence="1 2">Mauritania I</strain>
    </source>
</reference>
<evidence type="ECO:0000313" key="2">
    <source>
        <dbReference type="Proteomes" id="UP000053776"/>
    </source>
</evidence>
<accession>A0A0J9TEZ6</accession>
<organism evidence="1 2">
    <name type="scientific">Plasmodium vivax Mauritania I</name>
    <dbReference type="NCBI Taxonomy" id="1035515"/>
    <lineage>
        <taxon>Eukaryota</taxon>
        <taxon>Sar</taxon>
        <taxon>Alveolata</taxon>
        <taxon>Apicomplexa</taxon>
        <taxon>Aconoidasida</taxon>
        <taxon>Haemosporida</taxon>
        <taxon>Plasmodiidae</taxon>
        <taxon>Plasmodium</taxon>
        <taxon>Plasmodium (Plasmodium)</taxon>
    </lineage>
</organism>